<evidence type="ECO:0000313" key="3">
    <source>
        <dbReference type="Proteomes" id="UP000033662"/>
    </source>
</evidence>
<dbReference type="Gene3D" id="2.40.50.180">
    <property type="entry name" value="CheA-289, Domain 4"/>
    <property type="match status" value="1"/>
</dbReference>
<feature type="domain" description="CheW-like" evidence="1">
    <location>
        <begin position="15"/>
        <end position="159"/>
    </location>
</feature>
<comment type="caution">
    <text evidence="2">The sequence shown here is derived from an EMBL/GenBank/DDBJ whole genome shotgun (WGS) entry which is preliminary data.</text>
</comment>
<dbReference type="InterPro" id="IPR039315">
    <property type="entry name" value="CheW"/>
</dbReference>
<dbReference type="SUPFAM" id="SSF50341">
    <property type="entry name" value="CheW-like"/>
    <property type="match status" value="1"/>
</dbReference>
<dbReference type="InterPro" id="IPR036061">
    <property type="entry name" value="CheW-like_dom_sf"/>
</dbReference>
<proteinExistence type="predicted"/>
<dbReference type="GO" id="GO:0005829">
    <property type="term" value="C:cytosol"/>
    <property type="evidence" value="ECO:0007669"/>
    <property type="project" value="TreeGrafter"/>
</dbReference>
<evidence type="ECO:0000313" key="2">
    <source>
        <dbReference type="EMBL" id="KKA08912.1"/>
    </source>
</evidence>
<sequence>MSISASRLPAPGTAAPQYLTFSVGQEMFAIGTLCVREIVEYGPITPLPMAPPKVRGITNLRGAAIPVLDLGLCFGGAQTLENPHTCIVMLEVYGSGGAGLVGIIVDAVSEVLEIPAEQIEPAPALQGRLSPAFVVGVGKLSDRFVLLLDIEHMLSSEDWSALLPSNVNADGPRP</sequence>
<dbReference type="Gene3D" id="2.30.30.40">
    <property type="entry name" value="SH3 Domains"/>
    <property type="match status" value="1"/>
</dbReference>
<dbReference type="PANTHER" id="PTHR22617:SF41">
    <property type="entry name" value="CHEMOTAXIS SIGNAL TRANSDUCTION SYSTEM ADAPTOR PROTEIN CHEW"/>
    <property type="match status" value="1"/>
</dbReference>
<dbReference type="GO" id="GO:0006935">
    <property type="term" value="P:chemotaxis"/>
    <property type="evidence" value="ECO:0007669"/>
    <property type="project" value="InterPro"/>
</dbReference>
<dbReference type="OrthoDB" id="9790406at2"/>
<dbReference type="PROSITE" id="PS50851">
    <property type="entry name" value="CHEW"/>
    <property type="match status" value="1"/>
</dbReference>
<organism evidence="2 3">
    <name type="scientific">Pseudomonas kilonensis</name>
    <dbReference type="NCBI Taxonomy" id="132476"/>
    <lineage>
        <taxon>Bacteria</taxon>
        <taxon>Pseudomonadati</taxon>
        <taxon>Pseudomonadota</taxon>
        <taxon>Gammaproteobacteria</taxon>
        <taxon>Pseudomonadales</taxon>
        <taxon>Pseudomonadaceae</taxon>
        <taxon>Pseudomonas</taxon>
    </lineage>
</organism>
<dbReference type="GO" id="GO:0007165">
    <property type="term" value="P:signal transduction"/>
    <property type="evidence" value="ECO:0007669"/>
    <property type="project" value="InterPro"/>
</dbReference>
<dbReference type="PANTHER" id="PTHR22617">
    <property type="entry name" value="CHEMOTAXIS SENSOR HISTIDINE KINASE-RELATED"/>
    <property type="match status" value="1"/>
</dbReference>
<reference evidence="2 3" key="1">
    <citation type="submission" date="2015-03" db="EMBL/GenBank/DDBJ databases">
        <title>Pseudomonas fluorescens 1855-344 Genome sequencing and assembly.</title>
        <authorList>
            <person name="Eng W.W.H."/>
            <person name="Gan H.M."/>
            <person name="Savka M.A."/>
        </authorList>
    </citation>
    <scope>NUCLEOTIDE SEQUENCE [LARGE SCALE GENOMIC DNA]</scope>
    <source>
        <strain evidence="2 3">1855-344</strain>
    </source>
</reference>
<dbReference type="Pfam" id="PF01584">
    <property type="entry name" value="CheW"/>
    <property type="match status" value="1"/>
</dbReference>
<dbReference type="InterPro" id="IPR002545">
    <property type="entry name" value="CheW-lke_dom"/>
</dbReference>
<dbReference type="AlphaFoldDB" id="A0A0F4XSP9"/>
<accession>A0A0F4XSP9</accession>
<dbReference type="SMART" id="SM00260">
    <property type="entry name" value="CheW"/>
    <property type="match status" value="1"/>
</dbReference>
<protein>
    <submittedName>
        <fullName evidence="2">Membrane protein</fullName>
    </submittedName>
</protein>
<dbReference type="EMBL" id="JZXC01000004">
    <property type="protein sequence ID" value="KKA08912.1"/>
    <property type="molecule type" value="Genomic_DNA"/>
</dbReference>
<name>A0A0F4XSP9_9PSED</name>
<gene>
    <name evidence="2" type="ORF">VP02_06880</name>
</gene>
<dbReference type="Proteomes" id="UP000033662">
    <property type="component" value="Unassembled WGS sequence"/>
</dbReference>
<evidence type="ECO:0000259" key="1">
    <source>
        <dbReference type="PROSITE" id="PS50851"/>
    </source>
</evidence>
<dbReference type="PATRIC" id="fig|132476.4.peg.4857"/>